<evidence type="ECO:0000313" key="4">
    <source>
        <dbReference type="EMBL" id="GAO50585.1"/>
    </source>
</evidence>
<dbReference type="InterPro" id="IPR005290">
    <property type="entry name" value="Ribosomal_uS15_bac-type"/>
</dbReference>
<evidence type="ECO:0000256" key="1">
    <source>
        <dbReference type="ARBA" id="ARBA00008434"/>
    </source>
</evidence>
<comment type="similarity">
    <text evidence="1">Belongs to the universal ribosomal protein uS15 family.</text>
</comment>
<dbReference type="SMART" id="SM01387">
    <property type="entry name" value="Ribosomal_S15"/>
    <property type="match status" value="1"/>
</dbReference>
<dbReference type="InterPro" id="IPR009068">
    <property type="entry name" value="uS15_NS1_RNA-bd_sf"/>
</dbReference>
<dbReference type="CDD" id="cd00353">
    <property type="entry name" value="Ribosomal_S15p_S13e"/>
    <property type="match status" value="1"/>
</dbReference>
<gene>
    <name evidence="4" type="ORF">G7K_4709-t1</name>
</gene>
<comment type="caution">
    <text evidence="4">The sequence shown here is derived from an EMBL/GenBank/DDBJ whole genome shotgun (WGS) entry which is preliminary data.</text>
</comment>
<dbReference type="OrthoDB" id="441444at2759"/>
<dbReference type="InterPro" id="IPR000589">
    <property type="entry name" value="Ribosomal_uS15"/>
</dbReference>
<dbReference type="Gene3D" id="1.10.287.10">
    <property type="entry name" value="S15/NS1, RNA-binding"/>
    <property type="match status" value="1"/>
</dbReference>
<evidence type="ECO:0000256" key="2">
    <source>
        <dbReference type="ARBA" id="ARBA00022980"/>
    </source>
</evidence>
<dbReference type="AlphaFoldDB" id="A0A0E9NMD9"/>
<keyword evidence="2" id="KW-0689">Ribosomal protein</keyword>
<reference evidence="4 5" key="3">
    <citation type="journal article" date="2015" name="Genome Announc.">
        <title>Draft Genome Sequence of the Archiascomycetous Yeast Saitoella complicata.</title>
        <authorList>
            <person name="Yamauchi K."/>
            <person name="Kondo S."/>
            <person name="Hamamoto M."/>
            <person name="Takahashi Y."/>
            <person name="Ogura Y."/>
            <person name="Hayashi T."/>
            <person name="Nishida H."/>
        </authorList>
    </citation>
    <scope>NUCLEOTIDE SEQUENCE [LARGE SCALE GENOMIC DNA]</scope>
    <source>
        <strain evidence="4 5">NRRL Y-17804</strain>
    </source>
</reference>
<dbReference type="HAMAP" id="MF_01343_B">
    <property type="entry name" value="Ribosomal_uS15_B"/>
    <property type="match status" value="1"/>
</dbReference>
<dbReference type="GO" id="GO:0005737">
    <property type="term" value="C:cytoplasm"/>
    <property type="evidence" value="ECO:0007669"/>
    <property type="project" value="UniProtKB-ARBA"/>
</dbReference>
<dbReference type="NCBIfam" id="TIGR00952">
    <property type="entry name" value="S15_bact"/>
    <property type="match status" value="1"/>
</dbReference>
<dbReference type="GO" id="GO:0003735">
    <property type="term" value="F:structural constituent of ribosome"/>
    <property type="evidence" value="ECO:0007669"/>
    <property type="project" value="InterPro"/>
</dbReference>
<dbReference type="GO" id="GO:0005840">
    <property type="term" value="C:ribosome"/>
    <property type="evidence" value="ECO:0007669"/>
    <property type="project" value="UniProtKB-KW"/>
</dbReference>
<reference evidence="4 5" key="2">
    <citation type="journal article" date="2014" name="J. Gen. Appl. Microbiol.">
        <title>The early diverging ascomycetous budding yeast Saitoella complicata has three histone deacetylases belonging to the Clr6, Hos2, and Rpd3 lineages.</title>
        <authorList>
            <person name="Nishida H."/>
            <person name="Matsumoto T."/>
            <person name="Kondo S."/>
            <person name="Hamamoto M."/>
            <person name="Yoshikawa H."/>
        </authorList>
    </citation>
    <scope>NUCLEOTIDE SEQUENCE [LARGE SCALE GENOMIC DNA]</scope>
    <source>
        <strain evidence="4 5">NRRL Y-17804</strain>
    </source>
</reference>
<keyword evidence="3" id="KW-0687">Ribonucleoprotein</keyword>
<dbReference type="Proteomes" id="UP000033140">
    <property type="component" value="Unassembled WGS sequence"/>
</dbReference>
<reference evidence="4 5" key="1">
    <citation type="journal article" date="2011" name="J. Gen. Appl. Microbiol.">
        <title>Draft genome sequencing of the enigmatic yeast Saitoella complicata.</title>
        <authorList>
            <person name="Nishida H."/>
            <person name="Hamamoto M."/>
            <person name="Sugiyama J."/>
        </authorList>
    </citation>
    <scope>NUCLEOTIDE SEQUENCE [LARGE SCALE GENOMIC DNA]</scope>
    <source>
        <strain evidence="4 5">NRRL Y-17804</strain>
    </source>
</reference>
<evidence type="ECO:0008006" key="6">
    <source>
        <dbReference type="Google" id="ProtNLM"/>
    </source>
</evidence>
<dbReference type="RefSeq" id="XP_019025919.1">
    <property type="nucleotide sequence ID" value="XM_019167410.1"/>
</dbReference>
<sequence>MNRSTSLTSAFRSLTLSIPSNIAARTFSSTAPVHKVTKRRLAAIRLKKKNIARQAELKVQRTNTSDYILGRPTEFTRGLLRPTEILLSSTEKVQKEWPDRANFFVTSEHAREVFDAAEEAEIRALDATPEEIEEGTKIFLAGGPNQEETVQSKPLLSELQATSDDAQQFFENKPAKLNTMSPAYQVAEIRKVAAHKKAAMARILNLEQSNSPALQLKNIEYARLQFQRAPGDTGSTEVQSAILTARIHFLASHCKVQKKDLAAWKSLREMVHQRQGLLKYLRRKDPESYVKTITRLGLDDYSVTREITM</sequence>
<name>A0A0E9NMD9_SAICN</name>
<dbReference type="SUPFAM" id="SSF47060">
    <property type="entry name" value="S15/NS1 RNA-binding domain"/>
    <property type="match status" value="1"/>
</dbReference>
<proteinExistence type="inferred from homology"/>
<evidence type="ECO:0000313" key="5">
    <source>
        <dbReference type="Proteomes" id="UP000033140"/>
    </source>
</evidence>
<dbReference type="Pfam" id="PF00312">
    <property type="entry name" value="Ribosomal_S15"/>
    <property type="match status" value="1"/>
</dbReference>
<dbReference type="GO" id="GO:0006412">
    <property type="term" value="P:translation"/>
    <property type="evidence" value="ECO:0007669"/>
    <property type="project" value="InterPro"/>
</dbReference>
<dbReference type="EMBL" id="BACD03000034">
    <property type="protein sequence ID" value="GAO50585.1"/>
    <property type="molecule type" value="Genomic_DNA"/>
</dbReference>
<dbReference type="GO" id="GO:1990904">
    <property type="term" value="C:ribonucleoprotein complex"/>
    <property type="evidence" value="ECO:0007669"/>
    <property type="project" value="UniProtKB-KW"/>
</dbReference>
<organism evidence="4 5">
    <name type="scientific">Saitoella complicata (strain BCRC 22490 / CBS 7301 / JCM 7358 / NBRC 10748 / NRRL Y-17804)</name>
    <dbReference type="NCBI Taxonomy" id="698492"/>
    <lineage>
        <taxon>Eukaryota</taxon>
        <taxon>Fungi</taxon>
        <taxon>Dikarya</taxon>
        <taxon>Ascomycota</taxon>
        <taxon>Taphrinomycotina</taxon>
        <taxon>Taphrinomycotina incertae sedis</taxon>
        <taxon>Saitoella</taxon>
    </lineage>
</organism>
<dbReference type="PANTHER" id="PTHR23321:SF26">
    <property type="entry name" value="SMALL RIBOSOMAL SUBUNIT PROTEIN US15M"/>
    <property type="match status" value="1"/>
</dbReference>
<dbReference type="OMA" id="NMSQIND"/>
<accession>A0A0E9NMD9</accession>
<dbReference type="PANTHER" id="PTHR23321">
    <property type="entry name" value="RIBOSOMAL PROTEIN S15, BACTERIAL AND ORGANELLAR"/>
    <property type="match status" value="1"/>
</dbReference>
<dbReference type="STRING" id="698492.A0A0E9NMD9"/>
<keyword evidence="5" id="KW-1185">Reference proteome</keyword>
<protein>
    <recommendedName>
        <fullName evidence="6">Ribosomal protein S15</fullName>
    </recommendedName>
</protein>
<evidence type="ECO:0000256" key="3">
    <source>
        <dbReference type="ARBA" id="ARBA00023274"/>
    </source>
</evidence>